<dbReference type="Proteomes" id="UP000885779">
    <property type="component" value="Unassembled WGS sequence"/>
</dbReference>
<dbReference type="InterPro" id="IPR014327">
    <property type="entry name" value="RNA_pol_sigma70_bacteroid"/>
</dbReference>
<dbReference type="InterPro" id="IPR039425">
    <property type="entry name" value="RNA_pol_sigma-70-like"/>
</dbReference>
<keyword evidence="2" id="KW-0805">Transcription regulation</keyword>
<evidence type="ECO:0000313" key="7">
    <source>
        <dbReference type="EMBL" id="HGY56968.1"/>
    </source>
</evidence>
<dbReference type="Pfam" id="PF04542">
    <property type="entry name" value="Sigma70_r2"/>
    <property type="match status" value="1"/>
</dbReference>
<dbReference type="InterPro" id="IPR007627">
    <property type="entry name" value="RNA_pol_sigma70_r2"/>
</dbReference>
<dbReference type="CDD" id="cd06171">
    <property type="entry name" value="Sigma70_r4"/>
    <property type="match status" value="1"/>
</dbReference>
<accession>A0A7V4U3F8</accession>
<dbReference type="Gene3D" id="1.10.10.10">
    <property type="entry name" value="Winged helix-like DNA-binding domain superfamily/Winged helix DNA-binding domain"/>
    <property type="match status" value="1"/>
</dbReference>
<evidence type="ECO:0000256" key="3">
    <source>
        <dbReference type="ARBA" id="ARBA00023082"/>
    </source>
</evidence>
<dbReference type="NCBIfam" id="TIGR02985">
    <property type="entry name" value="Sig70_bacteroi1"/>
    <property type="match status" value="1"/>
</dbReference>
<dbReference type="InterPro" id="IPR013324">
    <property type="entry name" value="RNA_pol_sigma_r3/r4-like"/>
</dbReference>
<keyword evidence="4" id="KW-0804">Transcription</keyword>
<evidence type="ECO:0000259" key="5">
    <source>
        <dbReference type="Pfam" id="PF04542"/>
    </source>
</evidence>
<dbReference type="InterPro" id="IPR036388">
    <property type="entry name" value="WH-like_DNA-bd_sf"/>
</dbReference>
<protein>
    <submittedName>
        <fullName evidence="7">RNA polymerase sigma-70 factor</fullName>
    </submittedName>
</protein>
<comment type="similarity">
    <text evidence="1">Belongs to the sigma-70 factor family. ECF subfamily.</text>
</comment>
<keyword evidence="3" id="KW-0731">Sigma factor</keyword>
<evidence type="ECO:0000256" key="1">
    <source>
        <dbReference type="ARBA" id="ARBA00010641"/>
    </source>
</evidence>
<reference evidence="7" key="1">
    <citation type="journal article" date="2020" name="mSystems">
        <title>Genome- and Community-Level Interaction Insights into Carbon Utilization and Element Cycling Functions of Hydrothermarchaeota in Hydrothermal Sediment.</title>
        <authorList>
            <person name="Zhou Z."/>
            <person name="Liu Y."/>
            <person name="Xu W."/>
            <person name="Pan J."/>
            <person name="Luo Z.H."/>
            <person name="Li M."/>
        </authorList>
    </citation>
    <scope>NUCLEOTIDE SEQUENCE [LARGE SCALE GENOMIC DNA]</scope>
    <source>
        <strain evidence="7">HyVt-577</strain>
    </source>
</reference>
<dbReference type="Gene3D" id="1.10.1740.10">
    <property type="match status" value="1"/>
</dbReference>
<dbReference type="PANTHER" id="PTHR43133:SF46">
    <property type="entry name" value="RNA POLYMERASE SIGMA-70 FACTOR ECF SUBFAMILY"/>
    <property type="match status" value="1"/>
</dbReference>
<dbReference type="InterPro" id="IPR013249">
    <property type="entry name" value="RNA_pol_sigma70_r4_t2"/>
</dbReference>
<name>A0A7V4U3F8_CALAY</name>
<dbReference type="AlphaFoldDB" id="A0A7V4U3F8"/>
<proteinExistence type="inferred from homology"/>
<dbReference type="InterPro" id="IPR013325">
    <property type="entry name" value="RNA_pol_sigma_r2"/>
</dbReference>
<dbReference type="GO" id="GO:0016987">
    <property type="term" value="F:sigma factor activity"/>
    <property type="evidence" value="ECO:0007669"/>
    <property type="project" value="UniProtKB-KW"/>
</dbReference>
<evidence type="ECO:0000259" key="6">
    <source>
        <dbReference type="Pfam" id="PF08281"/>
    </source>
</evidence>
<sequence>MHSTLSDKNKSFHEKSDHSALIKNIRKGDAYAFRTLFKMYYKPLVRYAQRYVRTTEAAEDIVGDIFLKIWEKRARLDIKTSVKAYLFKMAHNGALNYLKSKRMEPADLFYLNLSLQSNLLTDETIHADELKKHIEQAITELPNRTRDVFTMHRYDNLKYSEIAEILNIKEGTVETHMVRALKYLRKRLAFLLSVIPIFL</sequence>
<dbReference type="SUPFAM" id="SSF88946">
    <property type="entry name" value="Sigma2 domain of RNA polymerase sigma factors"/>
    <property type="match status" value="1"/>
</dbReference>
<organism evidence="7">
    <name type="scientific">Caldithrix abyssi</name>
    <dbReference type="NCBI Taxonomy" id="187145"/>
    <lineage>
        <taxon>Bacteria</taxon>
        <taxon>Pseudomonadati</taxon>
        <taxon>Calditrichota</taxon>
        <taxon>Calditrichia</taxon>
        <taxon>Calditrichales</taxon>
        <taxon>Calditrichaceae</taxon>
        <taxon>Caldithrix</taxon>
    </lineage>
</organism>
<dbReference type="SUPFAM" id="SSF88659">
    <property type="entry name" value="Sigma3 and sigma4 domains of RNA polymerase sigma factors"/>
    <property type="match status" value="1"/>
</dbReference>
<dbReference type="PANTHER" id="PTHR43133">
    <property type="entry name" value="RNA POLYMERASE ECF-TYPE SIGMA FACTO"/>
    <property type="match status" value="1"/>
</dbReference>
<feature type="domain" description="RNA polymerase sigma factor 70 region 4 type 2" evidence="6">
    <location>
        <begin position="134"/>
        <end position="184"/>
    </location>
</feature>
<evidence type="ECO:0000256" key="4">
    <source>
        <dbReference type="ARBA" id="ARBA00023163"/>
    </source>
</evidence>
<feature type="domain" description="RNA polymerase sigma-70 region 2" evidence="5">
    <location>
        <begin position="36"/>
        <end position="102"/>
    </location>
</feature>
<dbReference type="GO" id="GO:0006352">
    <property type="term" value="P:DNA-templated transcription initiation"/>
    <property type="evidence" value="ECO:0007669"/>
    <property type="project" value="InterPro"/>
</dbReference>
<gene>
    <name evidence="7" type="ORF">ENK44_14765</name>
</gene>
<dbReference type="InterPro" id="IPR014284">
    <property type="entry name" value="RNA_pol_sigma-70_dom"/>
</dbReference>
<evidence type="ECO:0000256" key="2">
    <source>
        <dbReference type="ARBA" id="ARBA00023015"/>
    </source>
</evidence>
<dbReference type="EMBL" id="DRQG01000142">
    <property type="protein sequence ID" value="HGY56968.1"/>
    <property type="molecule type" value="Genomic_DNA"/>
</dbReference>
<dbReference type="Pfam" id="PF08281">
    <property type="entry name" value="Sigma70_r4_2"/>
    <property type="match status" value="1"/>
</dbReference>
<dbReference type="GO" id="GO:0003677">
    <property type="term" value="F:DNA binding"/>
    <property type="evidence" value="ECO:0007669"/>
    <property type="project" value="InterPro"/>
</dbReference>
<comment type="caution">
    <text evidence="7">The sequence shown here is derived from an EMBL/GenBank/DDBJ whole genome shotgun (WGS) entry which is preliminary data.</text>
</comment>
<dbReference type="NCBIfam" id="TIGR02937">
    <property type="entry name" value="sigma70-ECF"/>
    <property type="match status" value="1"/>
</dbReference>